<sequence length="150" mass="16373">MKRILAITLAFSVFANIALAAEVVRPEPKPVTNLHDSQGIHEDLIASQELIALGCMGKLNIAPTASGSYDSASLAKIQECADNEGTDLAAKILAEYKRGEIEKARMPTYMLHYAVIFAKENNLEAQKMATTDLIKASREQGKKHYPITAE</sequence>
<feature type="chain" id="PRO_5044319725" evidence="1">
    <location>
        <begin position="21"/>
        <end position="150"/>
    </location>
</feature>
<evidence type="ECO:0000313" key="3">
    <source>
        <dbReference type="Proteomes" id="UP000183083"/>
    </source>
</evidence>
<organism evidence="2 3">
    <name type="scientific">Pseudomonas syringae</name>
    <dbReference type="NCBI Taxonomy" id="317"/>
    <lineage>
        <taxon>Bacteria</taxon>
        <taxon>Pseudomonadati</taxon>
        <taxon>Pseudomonadota</taxon>
        <taxon>Gammaproteobacteria</taxon>
        <taxon>Pseudomonadales</taxon>
        <taxon>Pseudomonadaceae</taxon>
        <taxon>Pseudomonas</taxon>
    </lineage>
</organism>
<protein>
    <submittedName>
        <fullName evidence="2">Uncharacterized protein</fullName>
    </submittedName>
</protein>
<name>A0AB38C0W8_PSESX</name>
<gene>
    <name evidence="2" type="ORF">SAMN05444065_1297</name>
</gene>
<dbReference type="RefSeq" id="WP_074910116.1">
    <property type="nucleotide sequence ID" value="NZ_FOVV01000029.1"/>
</dbReference>
<feature type="signal peptide" evidence="1">
    <location>
        <begin position="1"/>
        <end position="20"/>
    </location>
</feature>
<evidence type="ECO:0000313" key="2">
    <source>
        <dbReference type="EMBL" id="SFO53247.1"/>
    </source>
</evidence>
<reference evidence="2 3" key="1">
    <citation type="submission" date="2016-10" db="EMBL/GenBank/DDBJ databases">
        <authorList>
            <person name="Varghese N."/>
            <person name="Submissions S."/>
        </authorList>
    </citation>
    <scope>NUCLEOTIDE SEQUENCE [LARGE SCALE GENOMIC DNA]</scope>
    <source>
        <strain evidence="2 3">BS0292</strain>
    </source>
</reference>
<dbReference type="Proteomes" id="UP000183083">
    <property type="component" value="Unassembled WGS sequence"/>
</dbReference>
<keyword evidence="1" id="KW-0732">Signal</keyword>
<comment type="caution">
    <text evidence="2">The sequence shown here is derived from an EMBL/GenBank/DDBJ whole genome shotgun (WGS) entry which is preliminary data.</text>
</comment>
<accession>A0AB38C0W8</accession>
<proteinExistence type="predicted"/>
<dbReference type="EMBL" id="FOVV01000029">
    <property type="protein sequence ID" value="SFO53247.1"/>
    <property type="molecule type" value="Genomic_DNA"/>
</dbReference>
<dbReference type="AlphaFoldDB" id="A0AB38C0W8"/>
<evidence type="ECO:0000256" key="1">
    <source>
        <dbReference type="SAM" id="SignalP"/>
    </source>
</evidence>